<dbReference type="AlphaFoldDB" id="A0A2U1PSZ9"/>
<dbReference type="STRING" id="35608.A0A2U1PSZ9"/>
<evidence type="ECO:0000313" key="2">
    <source>
        <dbReference type="Proteomes" id="UP000245207"/>
    </source>
</evidence>
<keyword evidence="2" id="KW-1185">Reference proteome</keyword>
<accession>A0A2U1PSZ9</accession>
<reference evidence="1 2" key="1">
    <citation type="journal article" date="2018" name="Mol. Plant">
        <title>The genome of Artemisia annua provides insight into the evolution of Asteraceae family and artemisinin biosynthesis.</title>
        <authorList>
            <person name="Shen Q."/>
            <person name="Zhang L."/>
            <person name="Liao Z."/>
            <person name="Wang S."/>
            <person name="Yan T."/>
            <person name="Shi P."/>
            <person name="Liu M."/>
            <person name="Fu X."/>
            <person name="Pan Q."/>
            <person name="Wang Y."/>
            <person name="Lv Z."/>
            <person name="Lu X."/>
            <person name="Zhang F."/>
            <person name="Jiang W."/>
            <person name="Ma Y."/>
            <person name="Chen M."/>
            <person name="Hao X."/>
            <person name="Li L."/>
            <person name="Tang Y."/>
            <person name="Lv G."/>
            <person name="Zhou Y."/>
            <person name="Sun X."/>
            <person name="Brodelius P.E."/>
            <person name="Rose J.K.C."/>
            <person name="Tang K."/>
        </authorList>
    </citation>
    <scope>NUCLEOTIDE SEQUENCE [LARGE SCALE GENOMIC DNA]</scope>
    <source>
        <strain evidence="2">cv. Huhao1</strain>
        <tissue evidence="1">Leaf</tissue>
    </source>
</reference>
<dbReference type="EMBL" id="PKPP01000770">
    <property type="protein sequence ID" value="PWA88889.1"/>
    <property type="molecule type" value="Genomic_DNA"/>
</dbReference>
<gene>
    <name evidence="1" type="ORF">CTI12_AA057590</name>
</gene>
<proteinExistence type="predicted"/>
<organism evidence="1 2">
    <name type="scientific">Artemisia annua</name>
    <name type="common">Sweet wormwood</name>
    <dbReference type="NCBI Taxonomy" id="35608"/>
    <lineage>
        <taxon>Eukaryota</taxon>
        <taxon>Viridiplantae</taxon>
        <taxon>Streptophyta</taxon>
        <taxon>Embryophyta</taxon>
        <taxon>Tracheophyta</taxon>
        <taxon>Spermatophyta</taxon>
        <taxon>Magnoliopsida</taxon>
        <taxon>eudicotyledons</taxon>
        <taxon>Gunneridae</taxon>
        <taxon>Pentapetalae</taxon>
        <taxon>asterids</taxon>
        <taxon>campanulids</taxon>
        <taxon>Asterales</taxon>
        <taxon>Asteraceae</taxon>
        <taxon>Asteroideae</taxon>
        <taxon>Anthemideae</taxon>
        <taxon>Artemisiinae</taxon>
        <taxon>Artemisia</taxon>
    </lineage>
</organism>
<dbReference type="GO" id="GO:0016607">
    <property type="term" value="C:nuclear speck"/>
    <property type="evidence" value="ECO:0007669"/>
    <property type="project" value="TreeGrafter"/>
</dbReference>
<dbReference type="InterPro" id="IPR037766">
    <property type="entry name" value="FHY1"/>
</dbReference>
<protein>
    <submittedName>
        <fullName evidence="1">Uncharacterized protein</fullName>
    </submittedName>
</protein>
<dbReference type="PANTHER" id="PTHR37723">
    <property type="entry name" value="PROTEIN FAR-RED ELONGATED HYPOCOTYL 1"/>
    <property type="match status" value="1"/>
</dbReference>
<evidence type="ECO:0000313" key="1">
    <source>
        <dbReference type="EMBL" id="PWA88889.1"/>
    </source>
</evidence>
<dbReference type="GO" id="GO:0009639">
    <property type="term" value="P:response to red or far red light"/>
    <property type="evidence" value="ECO:0007669"/>
    <property type="project" value="InterPro"/>
</dbReference>
<name>A0A2U1PSZ9_ARTAN</name>
<sequence length="138" mass="15476">MPKPKQACLKCQCSQGEGEGDSNSISEDADSVMSVAINDQSSTNDSSSVNWTKTYCDENLYPCPSFEEMEGESSKNTSDYTTKQLEELEDLFCPDGVIISNNYVLSSGRWDIIQDTEQGTEKLTIDKEFEQYFSMLML</sequence>
<dbReference type="PANTHER" id="PTHR37723:SF1">
    <property type="entry name" value="PROTEIN FAR-RED-ELONGATED HYPOCOTYL 1-LIKE"/>
    <property type="match status" value="1"/>
</dbReference>
<dbReference type="OrthoDB" id="1930763at2759"/>
<comment type="caution">
    <text evidence="1">The sequence shown here is derived from an EMBL/GenBank/DDBJ whole genome shotgun (WGS) entry which is preliminary data.</text>
</comment>
<dbReference type="GO" id="GO:0061608">
    <property type="term" value="F:nuclear import signal receptor activity"/>
    <property type="evidence" value="ECO:0007669"/>
    <property type="project" value="TreeGrafter"/>
</dbReference>
<dbReference type="GO" id="GO:0051457">
    <property type="term" value="P:maintenance of protein location in nucleus"/>
    <property type="evidence" value="ECO:0007669"/>
    <property type="project" value="TreeGrafter"/>
</dbReference>
<dbReference type="Proteomes" id="UP000245207">
    <property type="component" value="Unassembled WGS sequence"/>
</dbReference>
<dbReference type="GO" id="GO:0005737">
    <property type="term" value="C:cytoplasm"/>
    <property type="evidence" value="ECO:0007669"/>
    <property type="project" value="TreeGrafter"/>
</dbReference>